<dbReference type="AlphaFoldDB" id="A0AA49GQJ2"/>
<reference evidence="1" key="2">
    <citation type="journal article" date="2024" name="Antonie Van Leeuwenhoek">
        <title>Roseihalotalea indica gen. nov., sp. nov., a halophilic Bacteroidetes from mesopelagic Southwest Indian Ocean with higher carbohydrate metabolic potential.</title>
        <authorList>
            <person name="Chen B."/>
            <person name="Zhang M."/>
            <person name="Lin D."/>
            <person name="Ye J."/>
            <person name="Tang K."/>
        </authorList>
    </citation>
    <scope>NUCLEOTIDE SEQUENCE</scope>
    <source>
        <strain evidence="1">TK19036</strain>
    </source>
</reference>
<dbReference type="EMBL" id="CP120682">
    <property type="protein sequence ID" value="WKN36511.1"/>
    <property type="molecule type" value="Genomic_DNA"/>
</dbReference>
<accession>A0AA49GQJ2</accession>
<protein>
    <submittedName>
        <fullName evidence="1">FeoB-associated Cys-rich membrane protein</fullName>
    </submittedName>
</protein>
<name>A0AA49GQJ2_9BACT</name>
<reference evidence="1" key="1">
    <citation type="journal article" date="2023" name="Comput. Struct. Biotechnol. J.">
        <title>Discovery of a novel marine Bacteroidetes with a rich repertoire of carbohydrate-active enzymes.</title>
        <authorList>
            <person name="Chen B."/>
            <person name="Liu G."/>
            <person name="Chen Q."/>
            <person name="Wang H."/>
            <person name="Liu L."/>
            <person name="Tang K."/>
        </authorList>
    </citation>
    <scope>NUCLEOTIDE SEQUENCE</scope>
    <source>
        <strain evidence="1">TK19036</strain>
    </source>
</reference>
<sequence>MIQTIIITLLFVAALAYLGRSVYTHFTTKEGCAKGCGSCSAVDIEKIKKQIQEQHA</sequence>
<proteinExistence type="predicted"/>
<evidence type="ECO:0000313" key="1">
    <source>
        <dbReference type="EMBL" id="WKN36511.1"/>
    </source>
</evidence>
<organism evidence="1">
    <name type="scientific">Roseihalotalea indica</name>
    <dbReference type="NCBI Taxonomy" id="2867963"/>
    <lineage>
        <taxon>Bacteria</taxon>
        <taxon>Pseudomonadati</taxon>
        <taxon>Bacteroidota</taxon>
        <taxon>Cytophagia</taxon>
        <taxon>Cytophagales</taxon>
        <taxon>Catalimonadaceae</taxon>
        <taxon>Roseihalotalea</taxon>
    </lineage>
</organism>
<gene>
    <name evidence="1" type="ORF">K4G66_29555</name>
</gene>
<dbReference type="Pfam" id="PF12669">
    <property type="entry name" value="FeoB_associated"/>
    <property type="match status" value="1"/>
</dbReference>